<dbReference type="InterPro" id="IPR023404">
    <property type="entry name" value="rSAM_horseshoe"/>
</dbReference>
<evidence type="ECO:0000259" key="16">
    <source>
        <dbReference type="PROSITE" id="PS51918"/>
    </source>
</evidence>
<dbReference type="InterPro" id="IPR007197">
    <property type="entry name" value="rSAM"/>
</dbReference>
<dbReference type="PROSITE" id="PS51449">
    <property type="entry name" value="MTTASE_N"/>
    <property type="match status" value="1"/>
</dbReference>
<evidence type="ECO:0000256" key="1">
    <source>
        <dbReference type="ARBA" id="ARBA00001966"/>
    </source>
</evidence>
<dbReference type="InterPro" id="IPR002792">
    <property type="entry name" value="TRAM_dom"/>
</dbReference>
<feature type="domain" description="MTTase N-terminal" evidence="15">
    <location>
        <begin position="18"/>
        <end position="135"/>
    </location>
</feature>
<keyword evidence="8" id="KW-0411">Iron-sulfur</keyword>
<evidence type="ECO:0000259" key="14">
    <source>
        <dbReference type="PROSITE" id="PS50926"/>
    </source>
</evidence>
<dbReference type="SFLD" id="SFLDG01061">
    <property type="entry name" value="methylthiotransferase"/>
    <property type="match status" value="1"/>
</dbReference>
<organism evidence="17">
    <name type="scientific">Candidatus Improbicoccus pseudotrichonymphae</name>
    <dbReference type="NCBI Taxonomy" id="3033792"/>
    <lineage>
        <taxon>Bacteria</taxon>
        <taxon>Bacillati</taxon>
        <taxon>Bacillota</taxon>
        <taxon>Clostridia</taxon>
        <taxon>Candidatus Improbicoccus</taxon>
    </lineage>
</organism>
<dbReference type="SUPFAM" id="SSF102114">
    <property type="entry name" value="Radical SAM enzymes"/>
    <property type="match status" value="1"/>
</dbReference>
<gene>
    <name evidence="17" type="ORF">CfP315_0245</name>
</gene>
<dbReference type="PROSITE" id="PS50926">
    <property type="entry name" value="TRAM"/>
    <property type="match status" value="1"/>
</dbReference>
<keyword evidence="7" id="KW-0408">Iron</keyword>
<evidence type="ECO:0000256" key="11">
    <source>
        <dbReference type="ARBA" id="ARBA00068570"/>
    </source>
</evidence>
<evidence type="ECO:0000256" key="6">
    <source>
        <dbReference type="ARBA" id="ARBA00022723"/>
    </source>
</evidence>
<dbReference type="InterPro" id="IPR038135">
    <property type="entry name" value="Methylthiotransferase_N_sf"/>
</dbReference>
<evidence type="ECO:0000256" key="10">
    <source>
        <dbReference type="ARBA" id="ARBA00051425"/>
    </source>
</evidence>
<keyword evidence="4" id="KW-0808">Transferase</keyword>
<dbReference type="EMBL" id="AP027924">
    <property type="protein sequence ID" value="BED91728.1"/>
    <property type="molecule type" value="Genomic_DNA"/>
</dbReference>
<dbReference type="FunFam" id="3.80.30.20:FF:000001">
    <property type="entry name" value="tRNA-2-methylthio-N(6)-dimethylallyladenosine synthase 2"/>
    <property type="match status" value="1"/>
</dbReference>
<dbReference type="PROSITE" id="PS01278">
    <property type="entry name" value="MTTASE_RADICAL"/>
    <property type="match status" value="1"/>
</dbReference>
<dbReference type="InterPro" id="IPR013848">
    <property type="entry name" value="Methylthiotransferase_N"/>
</dbReference>
<dbReference type="KEGG" id="ips:CfP315_0245"/>
<evidence type="ECO:0000259" key="15">
    <source>
        <dbReference type="PROSITE" id="PS51449"/>
    </source>
</evidence>
<dbReference type="InterPro" id="IPR005839">
    <property type="entry name" value="Methylthiotransferase"/>
</dbReference>
<protein>
    <recommendedName>
        <fullName evidence="11">tRNA-2-methylthio-N(6)-dimethylallyladenosine synthase</fullName>
        <ecNumber evidence="9">2.8.4.3</ecNumber>
    </recommendedName>
    <alternativeName>
        <fullName evidence="13">(Dimethylallyl)adenosine tRNA methylthiotransferase MiaB</fullName>
    </alternativeName>
    <alternativeName>
        <fullName evidence="12">tRNA-i(6)A37 methylthiotransferase</fullName>
    </alternativeName>
</protein>
<dbReference type="NCBIfam" id="TIGR00089">
    <property type="entry name" value="MiaB/RimO family radical SAM methylthiotransferase"/>
    <property type="match status" value="1"/>
</dbReference>
<keyword evidence="5" id="KW-0949">S-adenosyl-L-methionine</keyword>
<evidence type="ECO:0000256" key="12">
    <source>
        <dbReference type="ARBA" id="ARBA00080698"/>
    </source>
</evidence>
<dbReference type="Pfam" id="PF01938">
    <property type="entry name" value="TRAM"/>
    <property type="match status" value="1"/>
</dbReference>
<name>A0AA48HUS0_9FIRM</name>
<feature type="domain" description="TRAM" evidence="14">
    <location>
        <begin position="377"/>
        <end position="438"/>
    </location>
</feature>
<dbReference type="PROSITE" id="PS51918">
    <property type="entry name" value="RADICAL_SAM"/>
    <property type="match status" value="1"/>
</dbReference>
<dbReference type="CDD" id="cd01335">
    <property type="entry name" value="Radical_SAM"/>
    <property type="match status" value="1"/>
</dbReference>
<dbReference type="GO" id="GO:0005829">
    <property type="term" value="C:cytosol"/>
    <property type="evidence" value="ECO:0007669"/>
    <property type="project" value="TreeGrafter"/>
</dbReference>
<evidence type="ECO:0000256" key="9">
    <source>
        <dbReference type="ARBA" id="ARBA00033765"/>
    </source>
</evidence>
<dbReference type="EC" id="2.8.4.3" evidence="9"/>
<dbReference type="GO" id="GO:0035597">
    <property type="term" value="F:tRNA-2-methylthio-N(6)-dimethylallyladenosine(37) synthase activity"/>
    <property type="evidence" value="ECO:0007669"/>
    <property type="project" value="UniProtKB-EC"/>
</dbReference>
<comment type="catalytic activity">
    <reaction evidence="10">
        <text>N(6)-dimethylallyladenosine(37) in tRNA + (sulfur carrier)-SH + AH2 + 2 S-adenosyl-L-methionine = 2-methylsulfanyl-N(6)-dimethylallyladenosine(37) in tRNA + (sulfur carrier)-H + 5'-deoxyadenosine + L-methionine + A + S-adenosyl-L-homocysteine + 2 H(+)</text>
        <dbReference type="Rhea" id="RHEA:37067"/>
        <dbReference type="Rhea" id="RHEA-COMP:10375"/>
        <dbReference type="Rhea" id="RHEA-COMP:10376"/>
        <dbReference type="Rhea" id="RHEA-COMP:14737"/>
        <dbReference type="Rhea" id="RHEA-COMP:14739"/>
        <dbReference type="ChEBI" id="CHEBI:13193"/>
        <dbReference type="ChEBI" id="CHEBI:15378"/>
        <dbReference type="ChEBI" id="CHEBI:17319"/>
        <dbReference type="ChEBI" id="CHEBI:17499"/>
        <dbReference type="ChEBI" id="CHEBI:29917"/>
        <dbReference type="ChEBI" id="CHEBI:57844"/>
        <dbReference type="ChEBI" id="CHEBI:57856"/>
        <dbReference type="ChEBI" id="CHEBI:59789"/>
        <dbReference type="ChEBI" id="CHEBI:64428"/>
        <dbReference type="ChEBI" id="CHEBI:74415"/>
        <dbReference type="ChEBI" id="CHEBI:74417"/>
        <dbReference type="EC" id="2.8.4.3"/>
    </reaction>
</comment>
<evidence type="ECO:0000256" key="8">
    <source>
        <dbReference type="ARBA" id="ARBA00023014"/>
    </source>
</evidence>
<evidence type="ECO:0000313" key="17">
    <source>
        <dbReference type="EMBL" id="BED91728.1"/>
    </source>
</evidence>
<dbReference type="NCBIfam" id="TIGR01574">
    <property type="entry name" value="miaB-methiolase"/>
    <property type="match status" value="1"/>
</dbReference>
<dbReference type="Gene3D" id="3.80.30.20">
    <property type="entry name" value="tm_1862 like domain"/>
    <property type="match status" value="1"/>
</dbReference>
<comment type="cofactor">
    <cofactor evidence="1">
        <name>[4Fe-4S] cluster</name>
        <dbReference type="ChEBI" id="CHEBI:49883"/>
    </cofactor>
</comment>
<dbReference type="SMART" id="SM00729">
    <property type="entry name" value="Elp3"/>
    <property type="match status" value="1"/>
</dbReference>
<dbReference type="PANTHER" id="PTHR43020:SF2">
    <property type="entry name" value="MITOCHONDRIAL TRNA METHYLTHIOTRANSFERASE CDK5RAP1"/>
    <property type="match status" value="1"/>
</dbReference>
<dbReference type="Pfam" id="PF00919">
    <property type="entry name" value="UPF0004"/>
    <property type="match status" value="1"/>
</dbReference>
<dbReference type="SFLD" id="SFLDS00029">
    <property type="entry name" value="Radical_SAM"/>
    <property type="match status" value="1"/>
</dbReference>
<dbReference type="Gene3D" id="3.40.50.12160">
    <property type="entry name" value="Methylthiotransferase, N-terminal domain"/>
    <property type="match status" value="1"/>
</dbReference>
<dbReference type="AlphaFoldDB" id="A0AA48HUS0"/>
<dbReference type="GO" id="GO:0051539">
    <property type="term" value="F:4 iron, 4 sulfur cluster binding"/>
    <property type="evidence" value="ECO:0007669"/>
    <property type="project" value="UniProtKB-KW"/>
</dbReference>
<keyword evidence="6" id="KW-0479">Metal-binding</keyword>
<dbReference type="Proteomes" id="UP001337580">
    <property type="component" value="Chromosome"/>
</dbReference>
<dbReference type="Pfam" id="PF04055">
    <property type="entry name" value="Radical_SAM"/>
    <property type="match status" value="1"/>
</dbReference>
<dbReference type="FunFam" id="3.40.50.12160:FF:000003">
    <property type="entry name" value="CDK5 regulatory subunit-associated protein 1"/>
    <property type="match status" value="1"/>
</dbReference>
<accession>A0AA48HUS0</accession>
<evidence type="ECO:0000256" key="2">
    <source>
        <dbReference type="ARBA" id="ARBA00003234"/>
    </source>
</evidence>
<evidence type="ECO:0000256" key="13">
    <source>
        <dbReference type="ARBA" id="ARBA00081141"/>
    </source>
</evidence>
<dbReference type="SFLD" id="SFLDG01082">
    <property type="entry name" value="B12-binding_domain_containing"/>
    <property type="match status" value="1"/>
</dbReference>
<evidence type="ECO:0000256" key="4">
    <source>
        <dbReference type="ARBA" id="ARBA00022679"/>
    </source>
</evidence>
<proteinExistence type="predicted"/>
<dbReference type="InterPro" id="IPR006638">
    <property type="entry name" value="Elp3/MiaA/NifB-like_rSAM"/>
</dbReference>
<feature type="domain" description="Radical SAM core" evidence="16">
    <location>
        <begin position="143"/>
        <end position="374"/>
    </location>
</feature>
<sequence length="439" mass="51439">MYQKLKKWLNKFAFGYKIGFFTKVFGCQQNEFDIERVKEFLVNVGFISTDKIEEAGLIVINTCAVRHSAEDKIFGYMGELKKIKNSNPNVFIIILGCMTQQKHIKERILKSYPHVDLILGTSFDEFSKIFKDFNLSYLPKNECKNKSRALISIISGCNNFCSYCIVPFVRGRERSKDINEILEKVNTLIKSNCKDITLLGQNVNSYGNDFIDSNINFSVLLNEINKIKGDYRLRFMTSHPKDFSDELIHAIKNNKYMCNHIHLPFQSGSNKILNLMNRKYTREKYLEIINKIKFYLPNFFITGDVIVGFPGENEDDFGQTLSLIKEVNFISVFSFIYSPRKHTFAYNLKDTTTRECKIKRMQEFIEIQRKITERKLNELLDKEFRVLIENHEDNFLTGRLDNNLTVKIKNTKETNSKEFYFVRINKIEKNSLFGEFVNS</sequence>
<dbReference type="InterPro" id="IPR058240">
    <property type="entry name" value="rSAM_sf"/>
</dbReference>
<keyword evidence="3" id="KW-0004">4Fe-4S</keyword>
<reference evidence="17" key="1">
    <citation type="journal article" date="2023" name="ISME J.">
        <title>Emergence of putative energy parasites within Clostridia revealed by genome analysis of a novel endosymbiotic clade.</title>
        <authorList>
            <person name="Takahashi K."/>
            <person name="Kuwahara H."/>
            <person name="Horikawa Y."/>
            <person name="Izawa K."/>
            <person name="Kato D."/>
            <person name="Inagaki T."/>
            <person name="Yuki M."/>
            <person name="Ohkuma M."/>
            <person name="Hongoh Y."/>
        </authorList>
    </citation>
    <scope>NUCLEOTIDE SEQUENCE</scope>
    <source>
        <strain evidence="17">CfP3-15</strain>
    </source>
</reference>
<dbReference type="GO" id="GO:0046872">
    <property type="term" value="F:metal ion binding"/>
    <property type="evidence" value="ECO:0007669"/>
    <property type="project" value="UniProtKB-KW"/>
</dbReference>
<dbReference type="InterPro" id="IPR020612">
    <property type="entry name" value="Methylthiotransferase_CS"/>
</dbReference>
<dbReference type="PANTHER" id="PTHR43020">
    <property type="entry name" value="CDK5 REGULATORY SUBUNIT-ASSOCIATED PROTEIN 1"/>
    <property type="match status" value="1"/>
</dbReference>
<evidence type="ECO:0000256" key="7">
    <source>
        <dbReference type="ARBA" id="ARBA00023004"/>
    </source>
</evidence>
<evidence type="ECO:0000256" key="3">
    <source>
        <dbReference type="ARBA" id="ARBA00022485"/>
    </source>
</evidence>
<evidence type="ECO:0000256" key="5">
    <source>
        <dbReference type="ARBA" id="ARBA00022691"/>
    </source>
</evidence>
<comment type="function">
    <text evidence="2">Catalyzes the methylthiolation of N6-(dimethylallyl)adenosine (i(6)A), leading to the formation of 2-methylthio-N6-(dimethylallyl)adenosine (ms(2)i(6)A) at position 37 in tRNAs that read codons beginning with uridine.</text>
</comment>